<dbReference type="Pfam" id="PF00027">
    <property type="entry name" value="cNMP_binding"/>
    <property type="match status" value="1"/>
</dbReference>
<dbReference type="InterPro" id="IPR004708">
    <property type="entry name" value="ApsA"/>
</dbReference>
<evidence type="ECO:0000256" key="4">
    <source>
        <dbReference type="ARBA" id="ARBA00023239"/>
    </source>
</evidence>
<dbReference type="Gene3D" id="1.10.40.30">
    <property type="entry name" value="Fumarase/aspartase (C-terminal domain)"/>
    <property type="match status" value="1"/>
</dbReference>
<dbReference type="InterPro" id="IPR000595">
    <property type="entry name" value="cNMP-bd_dom"/>
</dbReference>
<protein>
    <recommendedName>
        <fullName evidence="3 5">Aspartate ammonia-lyase</fullName>
        <ecNumber evidence="2 5">4.3.1.1</ecNumber>
    </recommendedName>
</protein>
<dbReference type="FunFam" id="1.10.40.30:FF:000002">
    <property type="entry name" value="Fumarate hydratase class II"/>
    <property type="match status" value="1"/>
</dbReference>
<dbReference type="InterPro" id="IPR000362">
    <property type="entry name" value="Fumarate_lyase_fam"/>
</dbReference>
<evidence type="ECO:0000256" key="1">
    <source>
        <dbReference type="ARBA" id="ARBA00005596"/>
    </source>
</evidence>
<evidence type="ECO:0000259" key="8">
    <source>
        <dbReference type="Pfam" id="PF10415"/>
    </source>
</evidence>
<dbReference type="EMBL" id="FRFE01000009">
    <property type="protein sequence ID" value="SHO48178.1"/>
    <property type="molecule type" value="Genomic_DNA"/>
</dbReference>
<evidence type="ECO:0000259" key="7">
    <source>
        <dbReference type="Pfam" id="PF00206"/>
    </source>
</evidence>
<gene>
    <name evidence="9" type="ORF">SAMN02745220_02175</name>
</gene>
<dbReference type="PROSITE" id="PS00163">
    <property type="entry name" value="FUMARATE_LYASES"/>
    <property type="match status" value="1"/>
</dbReference>
<reference evidence="9 10" key="1">
    <citation type="submission" date="2016-12" db="EMBL/GenBank/DDBJ databases">
        <authorList>
            <person name="Song W.-J."/>
            <person name="Kurnit D.M."/>
        </authorList>
    </citation>
    <scope>NUCLEOTIDE SEQUENCE [LARGE SCALE GENOMIC DNA]</scope>
    <source>
        <strain evidence="9 10">DSM 18488</strain>
    </source>
</reference>
<dbReference type="GO" id="GO:0006099">
    <property type="term" value="P:tricarboxylic acid cycle"/>
    <property type="evidence" value="ECO:0007669"/>
    <property type="project" value="InterPro"/>
</dbReference>
<sequence length="622" mass="68149">MIIEKSSIRHAAKTSGISEEDLAIFFAEGIQQTYQPNEWLFQESTPRQWAGIILDGEVELVRGLHGSSRRIATMIAGSMISEGAFLDGDAHNSGAFTRNGATVWQIPVERIAAFREVKPELFYRIVSRVAVGINRRLRMLTRQLHDSKSGDVVMSGFRLEHDSLGMREISDDAYYGVQTTRAMENFAISGIFVRNFEHLIEGLAMVKKAAALTNHELGAINEARMQAICGACDELLEGKLHDHFTVDMFQGGAGTSTNMNTNEVIANRGLELMGYAKGEYQHLHPNDHVNCSQSTNDAYPTAIKLAVLLSARSLLRAMEELRHSLEMKAAEFSDVLKMGRTENQDAVPMTLGQEFNAYAVMIDSATKALDRAADEFLDINMGATAIGTGINSPPGYASLVTKRLAEVSGFPLRKARNLVEATQNAGTFVQMSATLKRAAVQISKICNDLRWMSSGPRCGLNEINLPPMQPGSSIMPGKVNPVIPELVNQICYQVMGYDNVVSMAAEASELELCMAEPIIAYDLLHGMMILKNGCVALTSRCVAGIEANRDICRGYVEKSIGLVTALVPVIGYEHSAAIAKEALKTGGSVYDLVLEKSLLSKEELDDILRPENMTDPREIPRK</sequence>
<dbReference type="GO" id="GO:0008797">
    <property type="term" value="F:aspartate ammonia-lyase activity"/>
    <property type="evidence" value="ECO:0007669"/>
    <property type="project" value="UniProtKB-UniRule"/>
</dbReference>
<dbReference type="OrthoDB" id="9802809at2"/>
<dbReference type="InterPro" id="IPR018951">
    <property type="entry name" value="Fumarase_C_C"/>
</dbReference>
<evidence type="ECO:0000256" key="2">
    <source>
        <dbReference type="ARBA" id="ARBA00012992"/>
    </source>
</evidence>
<dbReference type="SUPFAM" id="SSF51206">
    <property type="entry name" value="cAMP-binding domain-like"/>
    <property type="match status" value="1"/>
</dbReference>
<dbReference type="PANTHER" id="PTHR42696">
    <property type="entry name" value="ASPARTATE AMMONIA-LYASE"/>
    <property type="match status" value="1"/>
</dbReference>
<dbReference type="CDD" id="cd00038">
    <property type="entry name" value="CAP_ED"/>
    <property type="match status" value="1"/>
</dbReference>
<dbReference type="SUPFAM" id="SSF48557">
    <property type="entry name" value="L-aspartase-like"/>
    <property type="match status" value="1"/>
</dbReference>
<dbReference type="Gene3D" id="1.10.275.10">
    <property type="entry name" value="Fumarase/aspartase (N-terminal domain)"/>
    <property type="match status" value="1"/>
</dbReference>
<dbReference type="FunFam" id="1.10.275.10:FF:000001">
    <property type="entry name" value="Fumarate hydratase, mitochondrial"/>
    <property type="match status" value="1"/>
</dbReference>
<dbReference type="InterPro" id="IPR018490">
    <property type="entry name" value="cNMP-bd_dom_sf"/>
</dbReference>
<dbReference type="RefSeq" id="WP_073613475.1">
    <property type="nucleotide sequence ID" value="NZ_FRFE01000009.1"/>
</dbReference>
<keyword evidence="4 9" id="KW-0456">Lyase</keyword>
<dbReference type="Pfam" id="PF10415">
    <property type="entry name" value="FumaraseC_C"/>
    <property type="match status" value="1"/>
</dbReference>
<accession>A0A1M7Y6N1</accession>
<dbReference type="GO" id="GO:0005829">
    <property type="term" value="C:cytosol"/>
    <property type="evidence" value="ECO:0007669"/>
    <property type="project" value="TreeGrafter"/>
</dbReference>
<dbReference type="PANTHER" id="PTHR42696:SF2">
    <property type="entry name" value="ASPARTATE AMMONIA-LYASE"/>
    <property type="match status" value="1"/>
</dbReference>
<dbReference type="CDD" id="cd01357">
    <property type="entry name" value="Aspartase"/>
    <property type="match status" value="1"/>
</dbReference>
<dbReference type="Gene3D" id="1.20.200.10">
    <property type="entry name" value="Fumarase/aspartase (Central domain)"/>
    <property type="match status" value="1"/>
</dbReference>
<evidence type="ECO:0000256" key="3">
    <source>
        <dbReference type="ARBA" id="ARBA00016146"/>
    </source>
</evidence>
<dbReference type="FunFam" id="1.20.200.10:FF:000001">
    <property type="entry name" value="Fumarate hydratase, mitochondrial"/>
    <property type="match status" value="1"/>
</dbReference>
<organism evidence="9 10">
    <name type="scientific">Desulfopila aestuarii DSM 18488</name>
    <dbReference type="NCBI Taxonomy" id="1121416"/>
    <lineage>
        <taxon>Bacteria</taxon>
        <taxon>Pseudomonadati</taxon>
        <taxon>Thermodesulfobacteriota</taxon>
        <taxon>Desulfobulbia</taxon>
        <taxon>Desulfobulbales</taxon>
        <taxon>Desulfocapsaceae</taxon>
        <taxon>Desulfopila</taxon>
    </lineage>
</organism>
<keyword evidence="10" id="KW-1185">Reference proteome</keyword>
<evidence type="ECO:0000313" key="9">
    <source>
        <dbReference type="EMBL" id="SHO48178.1"/>
    </source>
</evidence>
<dbReference type="Pfam" id="PF00206">
    <property type="entry name" value="Lyase_1"/>
    <property type="match status" value="1"/>
</dbReference>
<dbReference type="Gene3D" id="2.60.120.10">
    <property type="entry name" value="Jelly Rolls"/>
    <property type="match status" value="1"/>
</dbReference>
<evidence type="ECO:0000259" key="6">
    <source>
        <dbReference type="Pfam" id="PF00027"/>
    </source>
</evidence>
<dbReference type="InterPro" id="IPR051546">
    <property type="entry name" value="Aspartate_Ammonia-Lyase"/>
</dbReference>
<dbReference type="EC" id="4.3.1.1" evidence="2 5"/>
<dbReference type="PRINTS" id="PR00149">
    <property type="entry name" value="FUMRATELYASE"/>
</dbReference>
<dbReference type="AlphaFoldDB" id="A0A1M7Y6N1"/>
<dbReference type="InterPro" id="IPR020557">
    <property type="entry name" value="Fumarate_lyase_CS"/>
</dbReference>
<comment type="similarity">
    <text evidence="1">Belongs to the class-II fumarase/aspartase family. Aspartase subfamily.</text>
</comment>
<name>A0A1M7Y6N1_9BACT</name>
<feature type="domain" description="Fumarase C C-terminal" evidence="8">
    <location>
        <begin position="562"/>
        <end position="614"/>
    </location>
</feature>
<feature type="domain" description="Fumarate lyase N-terminal" evidence="7">
    <location>
        <begin position="168"/>
        <end position="496"/>
    </location>
</feature>
<dbReference type="Proteomes" id="UP000184603">
    <property type="component" value="Unassembled WGS sequence"/>
</dbReference>
<dbReference type="InterPro" id="IPR008948">
    <property type="entry name" value="L-Aspartase-like"/>
</dbReference>
<dbReference type="GO" id="GO:0006531">
    <property type="term" value="P:aspartate metabolic process"/>
    <property type="evidence" value="ECO:0007669"/>
    <property type="project" value="InterPro"/>
</dbReference>
<feature type="domain" description="Cyclic nucleotide-binding" evidence="6">
    <location>
        <begin position="32"/>
        <end position="114"/>
    </location>
</feature>
<evidence type="ECO:0000256" key="5">
    <source>
        <dbReference type="NCBIfam" id="TIGR00839"/>
    </source>
</evidence>
<dbReference type="InterPro" id="IPR022761">
    <property type="entry name" value="Fumarate_lyase_N"/>
</dbReference>
<proteinExistence type="inferred from homology"/>
<dbReference type="InterPro" id="IPR024083">
    <property type="entry name" value="Fumarase/histidase_N"/>
</dbReference>
<dbReference type="STRING" id="1121416.SAMN02745220_02175"/>
<dbReference type="InterPro" id="IPR014710">
    <property type="entry name" value="RmlC-like_jellyroll"/>
</dbReference>
<dbReference type="NCBIfam" id="NF008909">
    <property type="entry name" value="PRK12273.1"/>
    <property type="match status" value="1"/>
</dbReference>
<evidence type="ECO:0000313" key="10">
    <source>
        <dbReference type="Proteomes" id="UP000184603"/>
    </source>
</evidence>
<dbReference type="NCBIfam" id="TIGR00839">
    <property type="entry name" value="aspA"/>
    <property type="match status" value="1"/>
</dbReference>